<evidence type="ECO:0000256" key="1">
    <source>
        <dbReference type="ARBA" id="ARBA00022679"/>
    </source>
</evidence>
<dbReference type="PROSITE" id="PS00108">
    <property type="entry name" value="PROTEIN_KINASE_ST"/>
    <property type="match status" value="1"/>
</dbReference>
<dbReference type="Gene3D" id="1.10.510.10">
    <property type="entry name" value="Transferase(Phosphotransferase) domain 1"/>
    <property type="match status" value="1"/>
</dbReference>
<dbReference type="Proteomes" id="UP001595858">
    <property type="component" value="Unassembled WGS sequence"/>
</dbReference>
<dbReference type="EC" id="2.7.11.1" evidence="8"/>
<feature type="compositionally biased region" description="Pro residues" evidence="6">
    <location>
        <begin position="1"/>
        <end position="12"/>
    </location>
</feature>
<feature type="domain" description="Protein kinase" evidence="7">
    <location>
        <begin position="40"/>
        <end position="287"/>
    </location>
</feature>
<keyword evidence="1 8" id="KW-0808">Transferase</keyword>
<dbReference type="InterPro" id="IPR017441">
    <property type="entry name" value="Protein_kinase_ATP_BS"/>
</dbReference>
<dbReference type="Pfam" id="PF00069">
    <property type="entry name" value="Pkinase"/>
    <property type="match status" value="1"/>
</dbReference>
<evidence type="ECO:0000313" key="8">
    <source>
        <dbReference type="EMBL" id="MFC4867033.1"/>
    </source>
</evidence>
<evidence type="ECO:0000259" key="7">
    <source>
        <dbReference type="PROSITE" id="PS50011"/>
    </source>
</evidence>
<gene>
    <name evidence="8" type="ORF">ACFPCZ_10370</name>
</gene>
<evidence type="ECO:0000256" key="5">
    <source>
        <dbReference type="PROSITE-ProRule" id="PRU10141"/>
    </source>
</evidence>
<dbReference type="RefSeq" id="WP_386699357.1">
    <property type="nucleotide sequence ID" value="NZ_JBHSIY010000007.1"/>
</dbReference>
<dbReference type="PROSITE" id="PS50011">
    <property type="entry name" value="PROTEIN_KINASE_DOM"/>
    <property type="match status" value="1"/>
</dbReference>
<comment type="caution">
    <text evidence="8">The sequence shown here is derived from an EMBL/GenBank/DDBJ whole genome shotgun (WGS) entry which is preliminary data.</text>
</comment>
<keyword evidence="2 5" id="KW-0547">Nucleotide-binding</keyword>
<dbReference type="Gene3D" id="3.30.200.20">
    <property type="entry name" value="Phosphorylase Kinase, domain 1"/>
    <property type="match status" value="1"/>
</dbReference>
<dbReference type="SMART" id="SM00220">
    <property type="entry name" value="S_TKc"/>
    <property type="match status" value="1"/>
</dbReference>
<dbReference type="SUPFAM" id="SSF56112">
    <property type="entry name" value="Protein kinase-like (PK-like)"/>
    <property type="match status" value="1"/>
</dbReference>
<proteinExistence type="predicted"/>
<protein>
    <submittedName>
        <fullName evidence="8">Serine/threonine-protein kinase</fullName>
        <ecNumber evidence="8">2.7.11.1</ecNumber>
    </submittedName>
</protein>
<feature type="region of interest" description="Disordered" evidence="6">
    <location>
        <begin position="1"/>
        <end position="33"/>
    </location>
</feature>
<sequence>MAQSPPPPPGPGPHEAGGAPPLPAGFSPLEPEDPVSVGPFRLVGRIGAGGMGAVYGALDAGGRRIAVKVIHPRYTAEPAYRATFAREAELLSRVDAECAPEFLGADTAAPRPWLATEFVQGDTLRRHTAEYGPLTGEALRAFAAGTAEALSAVHAAGIVHRDVKPANIILGPGGPRVIDFGIARSLDDTTPEEGVYGTPGWVAPERLGRAASPAADTFAWGALVAYAATGRGPFGTGDAGTLLRRAREGAADLDGVPEDLAPLVRRALAPDPQQRPTAAEVLDEVLLLSGAAEPGADRRGGLRNLLGSAWQGFGAAGRGAGPWVAAAAVLSASAAAGGGTVAAGGAAAGAAAGGTGAAAGTAGAGAAGTGAAGAGAGAGTVLGMSKGVAAAVAAATSAAVIAGGWVAGRAVAGDPEPAPPPSPSPTRAAYPQTVDFRTMTVGFPEDWNVQRVQDDFAYLGDDGPIPAEWVAVFPGGGSCETDLTWTTVSAEGCEHIKILGPEAIERGGPGLAPVDERTYYIPSTDVSLCPEGVATRPFNRNEAESGPSDDVETAPIGDLEAYYNEFAVPCVNSGTGRIDLTYAQRLWLLPDSGILVVDNIGVPELDDMLAQAETGG</sequence>
<dbReference type="GO" id="GO:0004674">
    <property type="term" value="F:protein serine/threonine kinase activity"/>
    <property type="evidence" value="ECO:0007669"/>
    <property type="project" value="UniProtKB-EC"/>
</dbReference>
<dbReference type="InterPro" id="IPR011009">
    <property type="entry name" value="Kinase-like_dom_sf"/>
</dbReference>
<evidence type="ECO:0000256" key="2">
    <source>
        <dbReference type="ARBA" id="ARBA00022741"/>
    </source>
</evidence>
<evidence type="ECO:0000256" key="4">
    <source>
        <dbReference type="ARBA" id="ARBA00022840"/>
    </source>
</evidence>
<evidence type="ECO:0000256" key="3">
    <source>
        <dbReference type="ARBA" id="ARBA00022777"/>
    </source>
</evidence>
<dbReference type="PANTHER" id="PTHR43289">
    <property type="entry name" value="MITOGEN-ACTIVATED PROTEIN KINASE KINASE KINASE 20-RELATED"/>
    <property type="match status" value="1"/>
</dbReference>
<feature type="binding site" evidence="5">
    <location>
        <position position="68"/>
    </location>
    <ligand>
        <name>ATP</name>
        <dbReference type="ChEBI" id="CHEBI:30616"/>
    </ligand>
</feature>
<accession>A0ABV9SJK2</accession>
<keyword evidence="4 5" id="KW-0067">ATP-binding</keyword>
<evidence type="ECO:0000313" key="9">
    <source>
        <dbReference type="Proteomes" id="UP001595858"/>
    </source>
</evidence>
<dbReference type="InterPro" id="IPR008271">
    <property type="entry name" value="Ser/Thr_kinase_AS"/>
</dbReference>
<dbReference type="PROSITE" id="PS00107">
    <property type="entry name" value="PROTEIN_KINASE_ATP"/>
    <property type="match status" value="1"/>
</dbReference>
<organism evidence="8 9">
    <name type="scientific">Streptomonospora arabica</name>
    <dbReference type="NCBI Taxonomy" id="412417"/>
    <lineage>
        <taxon>Bacteria</taxon>
        <taxon>Bacillati</taxon>
        <taxon>Actinomycetota</taxon>
        <taxon>Actinomycetes</taxon>
        <taxon>Streptosporangiales</taxon>
        <taxon>Nocardiopsidaceae</taxon>
        <taxon>Streptomonospora</taxon>
    </lineage>
</organism>
<dbReference type="InterPro" id="IPR000719">
    <property type="entry name" value="Prot_kinase_dom"/>
</dbReference>
<keyword evidence="9" id="KW-1185">Reference proteome</keyword>
<reference evidence="9" key="1">
    <citation type="journal article" date="2019" name="Int. J. Syst. Evol. Microbiol.">
        <title>The Global Catalogue of Microorganisms (GCM) 10K type strain sequencing project: providing services to taxonomists for standard genome sequencing and annotation.</title>
        <authorList>
            <consortium name="The Broad Institute Genomics Platform"/>
            <consortium name="The Broad Institute Genome Sequencing Center for Infectious Disease"/>
            <person name="Wu L."/>
            <person name="Ma J."/>
        </authorList>
    </citation>
    <scope>NUCLEOTIDE SEQUENCE [LARGE SCALE GENOMIC DNA]</scope>
    <source>
        <strain evidence="9">CGMCC 4.7304</strain>
    </source>
</reference>
<dbReference type="EMBL" id="JBHSIY010000007">
    <property type="protein sequence ID" value="MFC4867033.1"/>
    <property type="molecule type" value="Genomic_DNA"/>
</dbReference>
<name>A0ABV9SJK2_9ACTN</name>
<dbReference type="CDD" id="cd14014">
    <property type="entry name" value="STKc_PknB_like"/>
    <property type="match status" value="1"/>
</dbReference>
<dbReference type="PANTHER" id="PTHR43289:SF34">
    <property type="entry name" value="SERINE_THREONINE-PROTEIN KINASE YBDM-RELATED"/>
    <property type="match status" value="1"/>
</dbReference>
<keyword evidence="3 8" id="KW-0418">Kinase</keyword>
<evidence type="ECO:0000256" key="6">
    <source>
        <dbReference type="SAM" id="MobiDB-lite"/>
    </source>
</evidence>